<dbReference type="InterPro" id="IPR051681">
    <property type="entry name" value="Ser/Thr_Kinases-Pseudokinases"/>
</dbReference>
<keyword evidence="3 6" id="KW-0547">Nucleotide-binding</keyword>
<feature type="region of interest" description="Disordered" evidence="7">
    <location>
        <begin position="786"/>
        <end position="810"/>
    </location>
</feature>
<feature type="region of interest" description="Disordered" evidence="7">
    <location>
        <begin position="296"/>
        <end position="409"/>
    </location>
</feature>
<dbReference type="PROSITE" id="PS00107">
    <property type="entry name" value="PROTEIN_KINASE_ATP"/>
    <property type="match status" value="1"/>
</dbReference>
<keyword evidence="2" id="KW-0808">Transferase</keyword>
<keyword evidence="5 6" id="KW-0067">ATP-binding</keyword>
<evidence type="ECO:0000256" key="4">
    <source>
        <dbReference type="ARBA" id="ARBA00022777"/>
    </source>
</evidence>
<evidence type="ECO:0000313" key="10">
    <source>
        <dbReference type="Proteomes" id="UP001165080"/>
    </source>
</evidence>
<dbReference type="InterPro" id="IPR000719">
    <property type="entry name" value="Prot_kinase_dom"/>
</dbReference>
<dbReference type="Pfam" id="PF07714">
    <property type="entry name" value="PK_Tyr_Ser-Thr"/>
    <property type="match status" value="1"/>
</dbReference>
<dbReference type="GO" id="GO:0004674">
    <property type="term" value="F:protein serine/threonine kinase activity"/>
    <property type="evidence" value="ECO:0007669"/>
    <property type="project" value="UniProtKB-KW"/>
</dbReference>
<feature type="binding site" evidence="6">
    <location>
        <position position="931"/>
    </location>
    <ligand>
        <name>ATP</name>
        <dbReference type="ChEBI" id="CHEBI:30616"/>
    </ligand>
</feature>
<protein>
    <recommendedName>
        <fullName evidence="8">Protein kinase domain-containing protein</fullName>
    </recommendedName>
</protein>
<keyword evidence="1" id="KW-0723">Serine/threonine-protein kinase</keyword>
<feature type="compositionally biased region" description="Polar residues" evidence="7">
    <location>
        <begin position="350"/>
        <end position="360"/>
    </location>
</feature>
<comment type="caution">
    <text evidence="9">The sequence shown here is derived from an EMBL/GenBank/DDBJ whole genome shotgun (WGS) entry which is preliminary data.</text>
</comment>
<evidence type="ECO:0000256" key="7">
    <source>
        <dbReference type="SAM" id="MobiDB-lite"/>
    </source>
</evidence>
<dbReference type="Gene3D" id="3.30.200.20">
    <property type="entry name" value="Phosphorylase Kinase, domain 1"/>
    <property type="match status" value="1"/>
</dbReference>
<dbReference type="PROSITE" id="PS00108">
    <property type="entry name" value="PROTEIN_KINASE_ST"/>
    <property type="match status" value="1"/>
</dbReference>
<evidence type="ECO:0000313" key="9">
    <source>
        <dbReference type="EMBL" id="GLC58245.1"/>
    </source>
</evidence>
<dbReference type="PANTHER" id="PTHR44329">
    <property type="entry name" value="SERINE/THREONINE-PROTEIN KINASE TNNI3K-RELATED"/>
    <property type="match status" value="1"/>
</dbReference>
<dbReference type="GO" id="GO:0005524">
    <property type="term" value="F:ATP binding"/>
    <property type="evidence" value="ECO:0007669"/>
    <property type="project" value="UniProtKB-UniRule"/>
</dbReference>
<dbReference type="Proteomes" id="UP001165080">
    <property type="component" value="Unassembled WGS sequence"/>
</dbReference>
<dbReference type="SMART" id="SM00220">
    <property type="entry name" value="S_TKc"/>
    <property type="match status" value="1"/>
</dbReference>
<dbReference type="PANTHER" id="PTHR44329:SF214">
    <property type="entry name" value="PROTEIN KINASE DOMAIN-CONTAINING PROTEIN"/>
    <property type="match status" value="1"/>
</dbReference>
<organism evidence="9 10">
    <name type="scientific">Pleodorina starrii</name>
    <dbReference type="NCBI Taxonomy" id="330485"/>
    <lineage>
        <taxon>Eukaryota</taxon>
        <taxon>Viridiplantae</taxon>
        <taxon>Chlorophyta</taxon>
        <taxon>core chlorophytes</taxon>
        <taxon>Chlorophyceae</taxon>
        <taxon>CS clade</taxon>
        <taxon>Chlamydomonadales</taxon>
        <taxon>Volvocaceae</taxon>
        <taxon>Pleodorina</taxon>
    </lineage>
</organism>
<feature type="region of interest" description="Disordered" evidence="7">
    <location>
        <begin position="545"/>
        <end position="578"/>
    </location>
</feature>
<evidence type="ECO:0000256" key="3">
    <source>
        <dbReference type="ARBA" id="ARBA00022741"/>
    </source>
</evidence>
<sequence>MGFGQLLSCFCAGSPNQHELSIAHGPLGGCKLEPVEDGCVDVDPAEDLQRLQRELSALRGTGYARLTSLLKKVSLHANADASLFGVVDEGLLVLLATSHPDGVQNLVGLEPVPRQDLVLQKVMMTQRPALDELSTSETGSTLSGSGLGAVCAVPLFGGEAVAGALLLEASPLASLKCLLLEGVEQPTFLDQKQAANKKRARHRLFSSPSMLHQLGLAVSVGLGLDGEQLQWLARSLHRVATCDSMNSLVWELCEDVAAHIKRRFIVEAGAVRAALLPRADAQLGLLFHAQPCSSSHARGPSGRDWRPSPAADAGLGTGASQGLPRSVRSGLECGGAAPPTPTRVPRHHQSAGQVLMQPQCSKPGVLSSMASRNRLSTQAASSGAASSDCGTATSRLSKRPASTNLFGEPSAVSGRVMTLFGHAALGGRPTDPQHHLHTTAAAASPPPSRTTIVVQLPPHMAAEAPSASLHAQAFPLKHTALRALALAAADGGGDGDGVSRNISGTGGGGTFPGTCMEDVALYLQNVHNPSRDVCLLLGCMRGAAAPHGQPGSPRTPTTAPLSPLHPGGGALTGSSGAAAGTGGSGGAGALQSLVLVGLRLGNSVLAFYLCFPRRLPGELLEAVRASCDELLGEMFAGAVRAKLEGSLAAEFETLRTTTPGHFAVLRSATSVNGLLLQSHQRPGSQASGSLRATRLIAPPRAGCGLLQQAKTVSGFSNLSAATPGGGAATGGASVAEGGGPYASASKLSRHHSVELSCASQIEAVSLFTALCAARGSSLPRTVSFTTERGHGGGGGAGTAEAGSSMPPGQRQVSRELAPAALSQEDLLSVLLQMRQSEAATGCCGSHGGDAARSASILTMTVAGVDAAAGGARQQLDLLVSSIHATMTTESNGAMVSFAEDLDSLELLSVLGKGGGGVVCKGRLGTQEVAVKVMELPDVNVGDTTQQLQQQLQTQGAGGRSLRSGPGAEADGAHTLTHAPNPAAAAAVAKEQLRARRALLRNAMEMAVQGRLSHPNLIQVYATYANVTVERRVREDGSTFHCLVPADAGVLDLGLPAPTTVYCAIVAELADCGSLATALSSRAFPRVVLVPRVAGVSADQHPFQLDMRGVYMTLLDVALALRHLHSLNLVHRDIKPANLLLKSNPRDHRGFTVKLADFGFVLHLSEVAEDGSRYVLVDQACGTVTHMAPELLPSKARVDASVDVYSFGILMWELVSGGVRPFPHLHPDNIPRHVYKGARPTFGDVVPLAYRGLAHACWSTDAHRRPKAADLVTMITAQMQECE</sequence>
<feature type="compositionally biased region" description="Low complexity" evidence="7">
    <location>
        <begin position="376"/>
        <end position="394"/>
    </location>
</feature>
<proteinExistence type="predicted"/>
<dbReference type="InterPro" id="IPR017441">
    <property type="entry name" value="Protein_kinase_ATP_BS"/>
</dbReference>
<dbReference type="PROSITE" id="PS50011">
    <property type="entry name" value="PROTEIN_KINASE_DOM"/>
    <property type="match status" value="1"/>
</dbReference>
<dbReference type="SUPFAM" id="SSF56112">
    <property type="entry name" value="Protein kinase-like (PK-like)"/>
    <property type="match status" value="1"/>
</dbReference>
<dbReference type="Gene3D" id="1.10.510.10">
    <property type="entry name" value="Transferase(Phosphotransferase) domain 1"/>
    <property type="match status" value="1"/>
</dbReference>
<reference evidence="9 10" key="1">
    <citation type="journal article" date="2023" name="Commun. Biol.">
        <title>Reorganization of the ancestral sex-determining regions during the evolution of trioecy in Pleodorina starrii.</title>
        <authorList>
            <person name="Takahashi K."/>
            <person name="Suzuki S."/>
            <person name="Kawai-Toyooka H."/>
            <person name="Yamamoto K."/>
            <person name="Hamaji T."/>
            <person name="Ootsuki R."/>
            <person name="Yamaguchi H."/>
            <person name="Kawachi M."/>
            <person name="Higashiyama T."/>
            <person name="Nozaki H."/>
        </authorList>
    </citation>
    <scope>NUCLEOTIDE SEQUENCE [LARGE SCALE GENOMIC DNA]</scope>
    <source>
        <strain evidence="9 10">NIES-4479</strain>
    </source>
</reference>
<evidence type="ECO:0000256" key="5">
    <source>
        <dbReference type="ARBA" id="ARBA00022840"/>
    </source>
</evidence>
<evidence type="ECO:0000256" key="6">
    <source>
        <dbReference type="PROSITE-ProRule" id="PRU10141"/>
    </source>
</evidence>
<dbReference type="InterPro" id="IPR008271">
    <property type="entry name" value="Ser/Thr_kinase_AS"/>
</dbReference>
<accession>A0A9W6F743</accession>
<dbReference type="InterPro" id="IPR001245">
    <property type="entry name" value="Ser-Thr/Tyr_kinase_cat_dom"/>
</dbReference>
<feature type="region of interest" description="Disordered" evidence="7">
    <location>
        <begin position="427"/>
        <end position="448"/>
    </location>
</feature>
<dbReference type="EMBL" id="BRXU01000022">
    <property type="protein sequence ID" value="GLC58245.1"/>
    <property type="molecule type" value="Genomic_DNA"/>
</dbReference>
<keyword evidence="4" id="KW-0418">Kinase</keyword>
<gene>
    <name evidence="9" type="primary">PLEST005472</name>
    <name evidence="9" type="ORF">PLESTB_001337300</name>
</gene>
<dbReference type="InterPro" id="IPR011009">
    <property type="entry name" value="Kinase-like_dom_sf"/>
</dbReference>
<evidence type="ECO:0000259" key="8">
    <source>
        <dbReference type="PROSITE" id="PS50011"/>
    </source>
</evidence>
<evidence type="ECO:0000256" key="2">
    <source>
        <dbReference type="ARBA" id="ARBA00022679"/>
    </source>
</evidence>
<keyword evidence="10" id="KW-1185">Reference proteome</keyword>
<evidence type="ECO:0000256" key="1">
    <source>
        <dbReference type="ARBA" id="ARBA00022527"/>
    </source>
</evidence>
<feature type="domain" description="Protein kinase" evidence="8">
    <location>
        <begin position="904"/>
        <end position="1276"/>
    </location>
</feature>
<name>A0A9W6F743_9CHLO</name>
<feature type="region of interest" description="Disordered" evidence="7">
    <location>
        <begin position="952"/>
        <end position="975"/>
    </location>
</feature>